<protein>
    <submittedName>
        <fullName evidence="1">Uncharacterized protein</fullName>
    </submittedName>
</protein>
<proteinExistence type="predicted"/>
<reference evidence="2" key="1">
    <citation type="submission" date="2016-10" db="EMBL/GenBank/DDBJ databases">
        <authorList>
            <person name="Varghese N."/>
            <person name="Submissions S."/>
        </authorList>
    </citation>
    <scope>NUCLEOTIDE SEQUENCE [LARGE SCALE GENOMIC DNA]</scope>
    <source>
        <strain evidence="2">B4,CECT 8067,JCM 17497</strain>
    </source>
</reference>
<gene>
    <name evidence="1" type="ORF">SAMN04515672_0916</name>
</gene>
<dbReference type="AlphaFoldDB" id="A0A1G8UJM8"/>
<name>A0A1G8UJM8_9EURY</name>
<evidence type="ECO:0000313" key="2">
    <source>
        <dbReference type="Proteomes" id="UP000198882"/>
    </source>
</evidence>
<keyword evidence="2" id="KW-1185">Reference proteome</keyword>
<dbReference type="STRING" id="1095776.SAMN04515672_0916"/>
<dbReference type="Proteomes" id="UP000198882">
    <property type="component" value="Unassembled WGS sequence"/>
</dbReference>
<dbReference type="EMBL" id="FNFE01000001">
    <property type="protein sequence ID" value="SDJ53979.1"/>
    <property type="molecule type" value="Genomic_DNA"/>
</dbReference>
<evidence type="ECO:0000313" key="1">
    <source>
        <dbReference type="EMBL" id="SDJ53979.1"/>
    </source>
</evidence>
<organism evidence="1 2">
    <name type="scientific">Natronorubrum texcoconense</name>
    <dbReference type="NCBI Taxonomy" id="1095776"/>
    <lineage>
        <taxon>Archaea</taxon>
        <taxon>Methanobacteriati</taxon>
        <taxon>Methanobacteriota</taxon>
        <taxon>Stenosarchaea group</taxon>
        <taxon>Halobacteria</taxon>
        <taxon>Halobacteriales</taxon>
        <taxon>Natrialbaceae</taxon>
        <taxon>Natronorubrum</taxon>
    </lineage>
</organism>
<accession>A0A1G8UJM8</accession>
<sequence>MPVRVRRIGVMNRYLLVLTIAFVVLVGGTVAATAQPTNGATAQGEGPPVDLPDPVPDFVTGLLQSVNDFVSGVLSALGEAIQRFVPGAGDAPPSGA</sequence>